<name>A0ABT9FSW8_9BACL</name>
<feature type="domain" description="N-acetyltransferase" evidence="2">
    <location>
        <begin position="5"/>
        <end position="178"/>
    </location>
</feature>
<protein>
    <submittedName>
        <fullName evidence="3">GNAT family N-acetyltransferase</fullName>
    </submittedName>
</protein>
<dbReference type="EMBL" id="JAPCKK010000016">
    <property type="protein sequence ID" value="MDP4097780.1"/>
    <property type="molecule type" value="Genomic_DNA"/>
</dbReference>
<organism evidence="3 4">
    <name type="scientific">Paenibacillus zeirhizosphaerae</name>
    <dbReference type="NCBI Taxonomy" id="2987519"/>
    <lineage>
        <taxon>Bacteria</taxon>
        <taxon>Bacillati</taxon>
        <taxon>Bacillota</taxon>
        <taxon>Bacilli</taxon>
        <taxon>Bacillales</taxon>
        <taxon>Paenibacillaceae</taxon>
        <taxon>Paenibacillus</taxon>
    </lineage>
</organism>
<evidence type="ECO:0000256" key="1">
    <source>
        <dbReference type="ARBA" id="ARBA00022679"/>
    </source>
</evidence>
<reference evidence="3 4" key="1">
    <citation type="submission" date="2022-10" db="EMBL/GenBank/DDBJ databases">
        <title>Paenibacillus description and whole genome data of maize root bacterial community.</title>
        <authorList>
            <person name="Marton D."/>
            <person name="Farkas M."/>
            <person name="Cserhati M."/>
        </authorList>
    </citation>
    <scope>NUCLEOTIDE SEQUENCE [LARGE SCALE GENOMIC DNA]</scope>
    <source>
        <strain evidence="3 4">P96</strain>
    </source>
</reference>
<dbReference type="RefSeq" id="WP_305755357.1">
    <property type="nucleotide sequence ID" value="NZ_JAPCKK010000016.1"/>
</dbReference>
<dbReference type="Gene3D" id="3.40.630.30">
    <property type="match status" value="1"/>
</dbReference>
<dbReference type="Proteomes" id="UP001241848">
    <property type="component" value="Unassembled WGS sequence"/>
</dbReference>
<gene>
    <name evidence="3" type="ORF">OIN60_13470</name>
</gene>
<dbReference type="PROSITE" id="PS51186">
    <property type="entry name" value="GNAT"/>
    <property type="match status" value="1"/>
</dbReference>
<proteinExistence type="predicted"/>
<dbReference type="InterPro" id="IPR016181">
    <property type="entry name" value="Acyl_CoA_acyltransferase"/>
</dbReference>
<dbReference type="SUPFAM" id="SSF55729">
    <property type="entry name" value="Acyl-CoA N-acyltransferases (Nat)"/>
    <property type="match status" value="1"/>
</dbReference>
<dbReference type="InterPro" id="IPR050769">
    <property type="entry name" value="NAT_camello-type"/>
</dbReference>
<accession>A0ABT9FSW8</accession>
<evidence type="ECO:0000313" key="4">
    <source>
        <dbReference type="Proteomes" id="UP001241848"/>
    </source>
</evidence>
<comment type="caution">
    <text evidence="3">The sequence shown here is derived from an EMBL/GenBank/DDBJ whole genome shotgun (WGS) entry which is preliminary data.</text>
</comment>
<keyword evidence="1" id="KW-0808">Transferase</keyword>
<dbReference type="CDD" id="cd04301">
    <property type="entry name" value="NAT_SF"/>
    <property type="match status" value="1"/>
</dbReference>
<sequence length="182" mass="20340">MMNGLTITQFSPSDLEQVCHVFETAIPNAFEQDGIGHLTDDMRAEIEYKINTFRSAMDRDEPETCFWLAKREGVVVGTVSFGPSGEDIKACTGNQLEQVGELGSLYVLPDDQGQGIASALIREVVTYLHERGIEQFCLDSGYKSAQAKWTKKFGEPYVVVKDYWGPDTAHMVWLCSVVDFLD</sequence>
<evidence type="ECO:0000259" key="2">
    <source>
        <dbReference type="PROSITE" id="PS51186"/>
    </source>
</evidence>
<dbReference type="Pfam" id="PF00583">
    <property type="entry name" value="Acetyltransf_1"/>
    <property type="match status" value="1"/>
</dbReference>
<keyword evidence="4" id="KW-1185">Reference proteome</keyword>
<dbReference type="PANTHER" id="PTHR13947">
    <property type="entry name" value="GNAT FAMILY N-ACETYLTRANSFERASE"/>
    <property type="match status" value="1"/>
</dbReference>
<dbReference type="InterPro" id="IPR000182">
    <property type="entry name" value="GNAT_dom"/>
</dbReference>
<evidence type="ECO:0000313" key="3">
    <source>
        <dbReference type="EMBL" id="MDP4097780.1"/>
    </source>
</evidence>
<dbReference type="PANTHER" id="PTHR13947:SF37">
    <property type="entry name" value="LD18367P"/>
    <property type="match status" value="1"/>
</dbReference>